<dbReference type="Proteomes" id="UP000189728">
    <property type="component" value="Unassembled WGS sequence"/>
</dbReference>
<dbReference type="InterPro" id="IPR010982">
    <property type="entry name" value="Lambda_DNA-bd_dom_sf"/>
</dbReference>
<name>A0AAX0L9J0_9BACT</name>
<dbReference type="Gene3D" id="1.10.260.40">
    <property type="entry name" value="lambda repressor-like DNA-binding domains"/>
    <property type="match status" value="1"/>
</dbReference>
<dbReference type="EMBL" id="MCRK01000036">
    <property type="protein sequence ID" value="OPA77225.1"/>
    <property type="molecule type" value="Genomic_DNA"/>
</dbReference>
<sequence>MSNNIDDDFKKLYAYYGVENDNQLSLKLGYKSNSAISNWRKENKIPDKYSFIISTNIGNNNISISGNDNKIATTDNYSDKFKEFLNLYEKYGNDAVLESFIKKLKTIKEISED</sequence>
<dbReference type="RefSeq" id="WP_078415515.1">
    <property type="nucleotide sequence ID" value="NZ_MCRK01000036.1"/>
</dbReference>
<evidence type="ECO:0000313" key="2">
    <source>
        <dbReference type="Proteomes" id="UP000189728"/>
    </source>
</evidence>
<reference evidence="1 2" key="1">
    <citation type="submission" date="2016-08" db="EMBL/GenBank/DDBJ databases">
        <title>Campylobacter species from sea mammals.</title>
        <authorList>
            <person name="Gilbert M.J."/>
            <person name="Byrne B.A."/>
            <person name="Zomer A.L."/>
            <person name="Wagenaar J.A."/>
        </authorList>
    </citation>
    <scope>NUCLEOTIDE SEQUENCE [LARGE SCALE GENOMIC DNA]</scope>
    <source>
        <strain evidence="1 2">1105248</strain>
    </source>
</reference>
<comment type="caution">
    <text evidence="1">The sequence shown here is derived from an EMBL/GenBank/DDBJ whole genome shotgun (WGS) entry which is preliminary data.</text>
</comment>
<proteinExistence type="predicted"/>
<accession>A0AAX0L9J0</accession>
<gene>
    <name evidence="1" type="ORF">BFG04_03780</name>
</gene>
<evidence type="ECO:0000313" key="1">
    <source>
        <dbReference type="EMBL" id="OPA77225.1"/>
    </source>
</evidence>
<organism evidence="1 2">
    <name type="scientific">Campylobacter pinnipediorum subsp. pinnipediorum</name>
    <dbReference type="NCBI Taxonomy" id="1660067"/>
    <lineage>
        <taxon>Bacteria</taxon>
        <taxon>Pseudomonadati</taxon>
        <taxon>Campylobacterota</taxon>
        <taxon>Epsilonproteobacteria</taxon>
        <taxon>Campylobacterales</taxon>
        <taxon>Campylobacteraceae</taxon>
        <taxon>Campylobacter</taxon>
    </lineage>
</organism>
<protein>
    <recommendedName>
        <fullName evidence="3">Bacteriophage CI repressor</fullName>
    </recommendedName>
</protein>
<evidence type="ECO:0008006" key="3">
    <source>
        <dbReference type="Google" id="ProtNLM"/>
    </source>
</evidence>
<dbReference type="AlphaFoldDB" id="A0AAX0L9J0"/>
<dbReference type="GO" id="GO:0003677">
    <property type="term" value="F:DNA binding"/>
    <property type="evidence" value="ECO:0007669"/>
    <property type="project" value="InterPro"/>
</dbReference>